<proteinExistence type="predicted"/>
<dbReference type="AlphaFoldDB" id="A0AA89BGK7"/>
<dbReference type="GO" id="GO:0004674">
    <property type="term" value="F:protein serine/threonine kinase activity"/>
    <property type="evidence" value="ECO:0007669"/>
    <property type="project" value="UniProtKB-KW"/>
</dbReference>
<name>A0AA89BGK7_9ASTE</name>
<evidence type="ECO:0000256" key="1">
    <source>
        <dbReference type="ARBA" id="ARBA00004370"/>
    </source>
</evidence>
<keyword evidence="3" id="KW-0472">Membrane</keyword>
<gene>
    <name evidence="4" type="ORF">RJ639_035358</name>
</gene>
<reference evidence="4" key="1">
    <citation type="submission" date="2022-12" db="EMBL/GenBank/DDBJ databases">
        <title>Draft genome assemblies for two species of Escallonia (Escalloniales).</title>
        <authorList>
            <person name="Chanderbali A."/>
            <person name="Dervinis C."/>
            <person name="Anghel I."/>
            <person name="Soltis D."/>
            <person name="Soltis P."/>
            <person name="Zapata F."/>
        </authorList>
    </citation>
    <scope>NUCLEOTIDE SEQUENCE</scope>
    <source>
        <strain evidence="4">UCBG64.0493</strain>
        <tissue evidence="4">Leaf</tissue>
    </source>
</reference>
<dbReference type="GO" id="GO:0016020">
    <property type="term" value="C:membrane"/>
    <property type="evidence" value="ECO:0007669"/>
    <property type="project" value="UniProtKB-SubCell"/>
</dbReference>
<protein>
    <submittedName>
        <fullName evidence="4">Uncharacterized protein</fullName>
    </submittedName>
</protein>
<keyword evidence="2" id="KW-0808">Transferase</keyword>
<comment type="caution">
    <text evidence="4">The sequence shown here is derived from an EMBL/GenBank/DDBJ whole genome shotgun (WGS) entry which is preliminary data.</text>
</comment>
<organism evidence="4 5">
    <name type="scientific">Escallonia herrerae</name>
    <dbReference type="NCBI Taxonomy" id="1293975"/>
    <lineage>
        <taxon>Eukaryota</taxon>
        <taxon>Viridiplantae</taxon>
        <taxon>Streptophyta</taxon>
        <taxon>Embryophyta</taxon>
        <taxon>Tracheophyta</taxon>
        <taxon>Spermatophyta</taxon>
        <taxon>Magnoliopsida</taxon>
        <taxon>eudicotyledons</taxon>
        <taxon>Gunneridae</taxon>
        <taxon>Pentapetalae</taxon>
        <taxon>asterids</taxon>
        <taxon>campanulids</taxon>
        <taxon>Escalloniales</taxon>
        <taxon>Escalloniaceae</taxon>
        <taxon>Escallonia</taxon>
    </lineage>
</organism>
<evidence type="ECO:0000256" key="2">
    <source>
        <dbReference type="ARBA" id="ARBA00022527"/>
    </source>
</evidence>
<evidence type="ECO:0000256" key="3">
    <source>
        <dbReference type="ARBA" id="ARBA00023136"/>
    </source>
</evidence>
<evidence type="ECO:0000313" key="5">
    <source>
        <dbReference type="Proteomes" id="UP001188597"/>
    </source>
</evidence>
<keyword evidence="2" id="KW-0418">Kinase</keyword>
<comment type="subcellular location">
    <subcellularLocation>
        <location evidence="1">Membrane</location>
    </subcellularLocation>
</comment>
<keyword evidence="2" id="KW-0723">Serine/threonine-protein kinase</keyword>
<dbReference type="EMBL" id="JAVXUP010000315">
    <property type="protein sequence ID" value="KAK3031201.1"/>
    <property type="molecule type" value="Genomic_DNA"/>
</dbReference>
<dbReference type="Proteomes" id="UP001188597">
    <property type="component" value="Unassembled WGS sequence"/>
</dbReference>
<evidence type="ECO:0000313" key="4">
    <source>
        <dbReference type="EMBL" id="KAK3031201.1"/>
    </source>
</evidence>
<sequence length="115" mass="13236">MACVRFNMVKGGVRNLEVKKNSIQSPSKRNMDANAMTVKSDDYGFRVVLLQLLTGRGVYDRSRPSRESNMVSWVRPFLTDKRRHKLIMDARLKDEYPSFTLSIPSSFTCTIMSRV</sequence>
<dbReference type="Gene3D" id="1.10.510.10">
    <property type="entry name" value="Transferase(Phosphotransferase) domain 1"/>
    <property type="match status" value="1"/>
</dbReference>
<accession>A0AA89BGK7</accession>
<dbReference type="PANTHER" id="PTHR47985:SF44">
    <property type="entry name" value="SERINE_THREONINE-PROTEIN KINASE PBS1"/>
    <property type="match status" value="1"/>
</dbReference>
<dbReference type="PANTHER" id="PTHR47985">
    <property type="entry name" value="OS07G0668900 PROTEIN"/>
    <property type="match status" value="1"/>
</dbReference>
<keyword evidence="5" id="KW-1185">Reference proteome</keyword>